<dbReference type="SUPFAM" id="SSF52210">
    <property type="entry name" value="Succinyl-CoA synthetase domains"/>
    <property type="match status" value="1"/>
</dbReference>
<dbReference type="Pfam" id="PF08442">
    <property type="entry name" value="ATP-grasp_2"/>
    <property type="match status" value="1"/>
</dbReference>
<evidence type="ECO:0000256" key="4">
    <source>
        <dbReference type="ARBA" id="ARBA00022723"/>
    </source>
</evidence>
<dbReference type="RefSeq" id="WP_106005396.1">
    <property type="nucleotide sequence ID" value="NZ_CP136419.1"/>
</dbReference>
<keyword evidence="3 7" id="KW-0436">Ligase</keyword>
<dbReference type="Gene3D" id="3.30.470.20">
    <property type="entry name" value="ATP-grasp fold, B domain"/>
    <property type="match status" value="1"/>
</dbReference>
<dbReference type="Gene3D" id="3.30.1490.20">
    <property type="entry name" value="ATP-grasp fold, A domain"/>
    <property type="match status" value="1"/>
</dbReference>
<dbReference type="EMBL" id="PVXM01000028">
    <property type="protein sequence ID" value="PRR72500.1"/>
    <property type="molecule type" value="Genomic_DNA"/>
</dbReference>
<dbReference type="Gene3D" id="3.40.50.261">
    <property type="entry name" value="Succinyl-CoA synthetase domains"/>
    <property type="match status" value="1"/>
</dbReference>
<dbReference type="InterPro" id="IPR005809">
    <property type="entry name" value="Succ_CoA_ligase-like_bsu"/>
</dbReference>
<comment type="pathway">
    <text evidence="7">Carbohydrate metabolism; tricarboxylic acid cycle; succinate from succinyl-CoA (ligase route): step 1/1.</text>
</comment>
<keyword evidence="5 7" id="KW-0547">Nucleotide-binding</keyword>
<feature type="binding site" evidence="7">
    <location>
        <position position="94"/>
    </location>
    <ligand>
        <name>ATP</name>
        <dbReference type="ChEBI" id="CHEBI:30616"/>
    </ligand>
</feature>
<dbReference type="GO" id="GO:0005524">
    <property type="term" value="F:ATP binding"/>
    <property type="evidence" value="ECO:0007669"/>
    <property type="project" value="UniProtKB-UniRule"/>
</dbReference>
<dbReference type="InterPro" id="IPR005811">
    <property type="entry name" value="SUCC_ACL_C"/>
</dbReference>
<sequence>MKLYEYEGKELFKKMGIPVPRGMMITSAEAAAEAAAQLGSEVVIKSQILQGGRGKAGGIKFAATPEAAREAAAAILGSQLKAETVSKLLVEEKLAIARELYLAITIDPVKASPLIMASAAGGMDIEEVARETPEKIVRETVPIFRGLMPFQARRIAYRLGLEGKDANNFTDILLKLYRVFRSFDAELAEINPLVVTGDGKMVAADAKVNIYDGALFRQKDIVKGPERYDNEREYRAAQYGLGYVKLDGNIGVLCTGAGLTMTVLDLINYYGGKPANFLEFGGATYKNSYYAMQLVLEDPDVKVILINTFGLVARADVISQGLAQAIKELKPPQPIIASIRGTGEEEAREILRKEVGLEPYTNVEEAVRAAVKLAGG</sequence>
<keyword evidence="2 7" id="KW-0816">Tricarboxylic acid cycle</keyword>
<comment type="caution">
    <text evidence="7">Lacks conserved residue(s) required for the propagation of feature annotation.</text>
</comment>
<evidence type="ECO:0000256" key="2">
    <source>
        <dbReference type="ARBA" id="ARBA00022532"/>
    </source>
</evidence>
<dbReference type="PROSITE" id="PS50975">
    <property type="entry name" value="ATP_GRASP"/>
    <property type="match status" value="1"/>
</dbReference>
<evidence type="ECO:0000256" key="3">
    <source>
        <dbReference type="ARBA" id="ARBA00022598"/>
    </source>
</evidence>
<dbReference type="GO" id="GO:0004776">
    <property type="term" value="F:succinate-CoA ligase (GDP-forming) activity"/>
    <property type="evidence" value="ECO:0007669"/>
    <property type="project" value="RHEA"/>
</dbReference>
<dbReference type="NCBIfam" id="TIGR01016">
    <property type="entry name" value="sucCoAbeta"/>
    <property type="match status" value="1"/>
</dbReference>
<evidence type="ECO:0000313" key="10">
    <source>
        <dbReference type="EMBL" id="PRR72500.1"/>
    </source>
</evidence>
<protein>
    <recommendedName>
        <fullName evidence="7">Succinate--CoA ligase [ADP-forming] subunit beta</fullName>
        <ecNumber evidence="7">6.2.1.5</ecNumber>
    </recommendedName>
    <alternativeName>
        <fullName evidence="7">Succinyl-CoA synthetase subunit beta</fullName>
        <shortName evidence="7">SCS-beta</shortName>
    </alternativeName>
</protein>
<evidence type="ECO:0000256" key="1">
    <source>
        <dbReference type="ARBA" id="ARBA00009182"/>
    </source>
</evidence>
<comment type="subunit">
    <text evidence="7">Heterotetramer of two alpha and two beta subunits.</text>
</comment>
<dbReference type="InterPro" id="IPR016102">
    <property type="entry name" value="Succinyl-CoA_synth-like"/>
</dbReference>
<proteinExistence type="inferred from homology"/>
<dbReference type="GO" id="GO:0042709">
    <property type="term" value="C:succinate-CoA ligase complex"/>
    <property type="evidence" value="ECO:0007669"/>
    <property type="project" value="TreeGrafter"/>
</dbReference>
<dbReference type="GO" id="GO:0004775">
    <property type="term" value="F:succinate-CoA ligase (ADP-forming) activity"/>
    <property type="evidence" value="ECO:0007669"/>
    <property type="project" value="UniProtKB-UniRule"/>
</dbReference>
<dbReference type="UniPathway" id="UPA00223">
    <property type="reaction ID" value="UER00999"/>
</dbReference>
<dbReference type="HAMAP" id="MF_00558">
    <property type="entry name" value="Succ_CoA_beta"/>
    <property type="match status" value="1"/>
</dbReference>
<comment type="cofactor">
    <cofactor evidence="7">
        <name>Mg(2+)</name>
        <dbReference type="ChEBI" id="CHEBI:18420"/>
    </cofactor>
    <text evidence="7">Binds 1 Mg(2+) ion per subunit.</text>
</comment>
<dbReference type="EC" id="6.2.1.5" evidence="7"/>
<comment type="catalytic activity">
    <reaction evidence="7">
        <text>GTP + succinate + CoA = succinyl-CoA + GDP + phosphate</text>
        <dbReference type="Rhea" id="RHEA:22120"/>
        <dbReference type="ChEBI" id="CHEBI:30031"/>
        <dbReference type="ChEBI" id="CHEBI:37565"/>
        <dbReference type="ChEBI" id="CHEBI:43474"/>
        <dbReference type="ChEBI" id="CHEBI:57287"/>
        <dbReference type="ChEBI" id="CHEBI:57292"/>
        <dbReference type="ChEBI" id="CHEBI:58189"/>
    </reaction>
</comment>
<keyword evidence="6 7" id="KW-0460">Magnesium</keyword>
<feature type="binding site" evidence="7">
    <location>
        <position position="205"/>
    </location>
    <ligand>
        <name>Mg(2+)</name>
        <dbReference type="ChEBI" id="CHEBI:18420"/>
    </ligand>
</feature>
<organism evidence="10 11">
    <name type="scientific">Neomoorella humiferrea</name>
    <dbReference type="NCBI Taxonomy" id="676965"/>
    <lineage>
        <taxon>Bacteria</taxon>
        <taxon>Bacillati</taxon>
        <taxon>Bacillota</taxon>
        <taxon>Clostridia</taxon>
        <taxon>Neomoorellales</taxon>
        <taxon>Neomoorellaceae</taxon>
        <taxon>Neomoorella</taxon>
    </lineage>
</organism>
<dbReference type="InterPro" id="IPR013650">
    <property type="entry name" value="ATP-grasp_succ-CoA_synth-type"/>
</dbReference>
<evidence type="ECO:0000256" key="8">
    <source>
        <dbReference type="PROSITE-ProRule" id="PRU00409"/>
    </source>
</evidence>
<comment type="catalytic activity">
    <reaction evidence="7">
        <text>succinate + ATP + CoA = succinyl-CoA + ADP + phosphate</text>
        <dbReference type="Rhea" id="RHEA:17661"/>
        <dbReference type="ChEBI" id="CHEBI:30031"/>
        <dbReference type="ChEBI" id="CHEBI:30616"/>
        <dbReference type="ChEBI" id="CHEBI:43474"/>
        <dbReference type="ChEBI" id="CHEBI:57287"/>
        <dbReference type="ChEBI" id="CHEBI:57292"/>
        <dbReference type="ChEBI" id="CHEBI:456216"/>
        <dbReference type="EC" id="6.2.1.5"/>
    </reaction>
</comment>
<dbReference type="PANTHER" id="PTHR11815:SF10">
    <property type="entry name" value="SUCCINATE--COA LIGASE [GDP-FORMING] SUBUNIT BETA, MITOCHONDRIAL"/>
    <property type="match status" value="1"/>
</dbReference>
<evidence type="ECO:0000256" key="6">
    <source>
        <dbReference type="ARBA" id="ARBA00022842"/>
    </source>
</evidence>
<name>A0A2T0ARN2_9FIRM</name>
<accession>A0A2T0ARN2</accession>
<feature type="binding site" evidence="7">
    <location>
        <position position="99"/>
    </location>
    <ligand>
        <name>ATP</name>
        <dbReference type="ChEBI" id="CHEBI:30616"/>
    </ligand>
</feature>
<dbReference type="InterPro" id="IPR013815">
    <property type="entry name" value="ATP_grasp_subdomain_1"/>
</dbReference>
<keyword evidence="7 8" id="KW-0067">ATP-binding</keyword>
<feature type="binding site" evidence="7">
    <location>
        <position position="45"/>
    </location>
    <ligand>
        <name>ATP</name>
        <dbReference type="ChEBI" id="CHEBI:30616"/>
    </ligand>
</feature>
<reference evidence="10 11" key="1">
    <citation type="submission" date="2018-03" db="EMBL/GenBank/DDBJ databases">
        <title>Genome sequence of Moorella humiferrea DSM 23265.</title>
        <authorList>
            <person name="Poehlein A."/>
            <person name="Daniel R."/>
        </authorList>
    </citation>
    <scope>NUCLEOTIDE SEQUENCE [LARGE SCALE GENOMIC DNA]</scope>
    <source>
        <strain evidence="10 11">DSM 23265</strain>
    </source>
</reference>
<dbReference type="FunFam" id="3.30.470.20:FF:000002">
    <property type="entry name" value="Succinate--CoA ligase [ADP-forming] subunit beta"/>
    <property type="match status" value="1"/>
</dbReference>
<keyword evidence="4 7" id="KW-0479">Metal-binding</keyword>
<dbReference type="AlphaFoldDB" id="A0A2T0ARN2"/>
<dbReference type="InterPro" id="IPR011761">
    <property type="entry name" value="ATP-grasp"/>
</dbReference>
<evidence type="ECO:0000259" key="9">
    <source>
        <dbReference type="PROSITE" id="PS50975"/>
    </source>
</evidence>
<dbReference type="SUPFAM" id="SSF56059">
    <property type="entry name" value="Glutathione synthetase ATP-binding domain-like"/>
    <property type="match status" value="1"/>
</dbReference>
<comment type="caution">
    <text evidence="10">The sequence shown here is derived from an EMBL/GenBank/DDBJ whole genome shotgun (WGS) entry which is preliminary data.</text>
</comment>
<evidence type="ECO:0000313" key="11">
    <source>
        <dbReference type="Proteomes" id="UP000238415"/>
    </source>
</evidence>
<evidence type="ECO:0000256" key="5">
    <source>
        <dbReference type="ARBA" id="ARBA00022741"/>
    </source>
</evidence>
<dbReference type="GO" id="GO:0006104">
    <property type="term" value="P:succinyl-CoA metabolic process"/>
    <property type="evidence" value="ECO:0007669"/>
    <property type="project" value="TreeGrafter"/>
</dbReference>
<dbReference type="GO" id="GO:0006099">
    <property type="term" value="P:tricarboxylic acid cycle"/>
    <property type="evidence" value="ECO:0007669"/>
    <property type="project" value="UniProtKB-UniRule"/>
</dbReference>
<keyword evidence="11" id="KW-1185">Reference proteome</keyword>
<comment type="function">
    <text evidence="7">Succinyl-CoA synthetase functions in the citric acid cycle (TCA), coupling the hydrolysis of succinyl-CoA to the synthesis of either ATP or GTP and thus represents the only step of substrate-level phosphorylation in the TCA. The beta subunit provides nucleotide specificity of the enzyme and binds the substrate succinate, while the binding sites for coenzyme A and phosphate are found in the alpha subunit.</text>
</comment>
<dbReference type="Pfam" id="PF00549">
    <property type="entry name" value="Ligase_CoA"/>
    <property type="match status" value="1"/>
</dbReference>
<dbReference type="PIRSF" id="PIRSF001554">
    <property type="entry name" value="SucCS_beta"/>
    <property type="match status" value="1"/>
</dbReference>
<feature type="binding site" evidence="7">
    <location>
        <begin position="52"/>
        <end position="54"/>
    </location>
    <ligand>
        <name>ATP</name>
        <dbReference type="ChEBI" id="CHEBI:30616"/>
    </ligand>
</feature>
<dbReference type="PANTHER" id="PTHR11815">
    <property type="entry name" value="SUCCINYL-COA SYNTHETASE BETA CHAIN"/>
    <property type="match status" value="1"/>
</dbReference>
<dbReference type="NCBIfam" id="NF001913">
    <property type="entry name" value="PRK00696.1"/>
    <property type="match status" value="1"/>
</dbReference>
<dbReference type="OrthoDB" id="9802602at2"/>
<comment type="similarity">
    <text evidence="1 7">Belongs to the succinate/malate CoA ligase beta subunit family.</text>
</comment>
<evidence type="ECO:0000256" key="7">
    <source>
        <dbReference type="HAMAP-Rule" id="MF_00558"/>
    </source>
</evidence>
<feature type="binding site" evidence="7">
    <location>
        <position position="91"/>
    </location>
    <ligand>
        <name>ATP</name>
        <dbReference type="ChEBI" id="CHEBI:30616"/>
    </ligand>
</feature>
<feature type="binding site" evidence="7">
    <location>
        <position position="191"/>
    </location>
    <ligand>
        <name>Mg(2+)</name>
        <dbReference type="ChEBI" id="CHEBI:18420"/>
    </ligand>
</feature>
<dbReference type="Proteomes" id="UP000238415">
    <property type="component" value="Unassembled WGS sequence"/>
</dbReference>
<feature type="domain" description="ATP-grasp" evidence="9">
    <location>
        <begin position="9"/>
        <end position="219"/>
    </location>
</feature>
<gene>
    <name evidence="10" type="primary">sucC_2</name>
    <name evidence="7" type="synonym">sucC</name>
    <name evidence="10" type="ORF">MOHU_14290</name>
</gene>
<dbReference type="GO" id="GO:0000287">
    <property type="term" value="F:magnesium ion binding"/>
    <property type="evidence" value="ECO:0007669"/>
    <property type="project" value="UniProtKB-UniRule"/>
</dbReference>